<evidence type="ECO:0000256" key="5">
    <source>
        <dbReference type="ARBA" id="ARBA00023163"/>
    </source>
</evidence>
<keyword evidence="2" id="KW-0902">Two-component regulatory system</keyword>
<dbReference type="GO" id="GO:0032993">
    <property type="term" value="C:protein-DNA complex"/>
    <property type="evidence" value="ECO:0007669"/>
    <property type="project" value="TreeGrafter"/>
</dbReference>
<dbReference type="FunFam" id="1.10.10.10:FF:000005">
    <property type="entry name" value="Two-component system response regulator"/>
    <property type="match status" value="1"/>
</dbReference>
<evidence type="ECO:0000259" key="9">
    <source>
        <dbReference type="PROSITE" id="PS51755"/>
    </source>
</evidence>
<dbReference type="PROSITE" id="PS50110">
    <property type="entry name" value="RESPONSE_REGULATORY"/>
    <property type="match status" value="1"/>
</dbReference>
<dbReference type="CDD" id="cd00383">
    <property type="entry name" value="trans_reg_C"/>
    <property type="match status" value="1"/>
</dbReference>
<keyword evidence="1 6" id="KW-0597">Phosphoprotein</keyword>
<sequence>MTRILIADDEPRIAAFLAKGLTAAGYTTTQVSDGVKALDYATSGEFDLLILDIGMPRMDGLTVLKNLRDMHSTIPVIILTAADSLESTVAALDGGADDYMTKPFRFEELLSRIKLRLRGAQAVTSAPTFVCGDLSLDVNLRTAEIGGRVIDLSAREFVMARTFMENAGKVLSREQLLSRVWGYHFEGSSNVVDVYVRYLRHKLGQDRIQTIRGVGYRLVCLTGPSAAAPDEAAGTDDAEGHSI</sequence>
<name>A0AAU8EVY7_9MICC</name>
<dbReference type="AlphaFoldDB" id="A0AAU8EVY7"/>
<dbReference type="InterPro" id="IPR011006">
    <property type="entry name" value="CheY-like_superfamily"/>
</dbReference>
<reference evidence="10" key="1">
    <citation type="submission" date="2024-06" db="EMBL/GenBank/DDBJ databases">
        <title>Biodegradation of dimethachlon by Arthrobacter sp. K5: mechanistic insights and ecological implications.</title>
        <authorList>
            <person name="Hu S."/>
            <person name="Lu P."/>
        </authorList>
    </citation>
    <scope>NUCLEOTIDE SEQUENCE</scope>
    <source>
        <strain evidence="10">K5</strain>
    </source>
</reference>
<accession>A0AAU8EVY7</accession>
<dbReference type="PANTHER" id="PTHR48111">
    <property type="entry name" value="REGULATOR OF RPOS"/>
    <property type="match status" value="1"/>
</dbReference>
<dbReference type="Gene3D" id="3.40.50.2300">
    <property type="match status" value="1"/>
</dbReference>
<dbReference type="Gene3D" id="1.10.10.10">
    <property type="entry name" value="Winged helix-like DNA-binding domain superfamily/Winged helix DNA-binding domain"/>
    <property type="match status" value="1"/>
</dbReference>
<feature type="modified residue" description="4-aspartylphosphate" evidence="6">
    <location>
        <position position="52"/>
    </location>
</feature>
<dbReference type="GO" id="GO:0000156">
    <property type="term" value="F:phosphorelay response regulator activity"/>
    <property type="evidence" value="ECO:0007669"/>
    <property type="project" value="TreeGrafter"/>
</dbReference>
<evidence type="ECO:0000256" key="2">
    <source>
        <dbReference type="ARBA" id="ARBA00023012"/>
    </source>
</evidence>
<dbReference type="GO" id="GO:0005829">
    <property type="term" value="C:cytosol"/>
    <property type="evidence" value="ECO:0007669"/>
    <property type="project" value="TreeGrafter"/>
</dbReference>
<dbReference type="InterPro" id="IPR039420">
    <property type="entry name" value="WalR-like"/>
</dbReference>
<evidence type="ECO:0000256" key="4">
    <source>
        <dbReference type="ARBA" id="ARBA00023125"/>
    </source>
</evidence>
<keyword evidence="3" id="KW-0805">Transcription regulation</keyword>
<gene>
    <name evidence="10" type="ORF">ABRP34_08235</name>
</gene>
<feature type="domain" description="Response regulatory" evidence="8">
    <location>
        <begin position="3"/>
        <end position="117"/>
    </location>
</feature>
<dbReference type="SUPFAM" id="SSF52172">
    <property type="entry name" value="CheY-like"/>
    <property type="match status" value="1"/>
</dbReference>
<dbReference type="GO" id="GO:0000976">
    <property type="term" value="F:transcription cis-regulatory region binding"/>
    <property type="evidence" value="ECO:0007669"/>
    <property type="project" value="TreeGrafter"/>
</dbReference>
<evidence type="ECO:0000256" key="6">
    <source>
        <dbReference type="PROSITE-ProRule" id="PRU00169"/>
    </source>
</evidence>
<evidence type="ECO:0000256" key="3">
    <source>
        <dbReference type="ARBA" id="ARBA00023015"/>
    </source>
</evidence>
<evidence type="ECO:0000259" key="8">
    <source>
        <dbReference type="PROSITE" id="PS50110"/>
    </source>
</evidence>
<dbReference type="SMART" id="SM00862">
    <property type="entry name" value="Trans_reg_C"/>
    <property type="match status" value="1"/>
</dbReference>
<evidence type="ECO:0000256" key="7">
    <source>
        <dbReference type="PROSITE-ProRule" id="PRU01091"/>
    </source>
</evidence>
<evidence type="ECO:0000256" key="1">
    <source>
        <dbReference type="ARBA" id="ARBA00022553"/>
    </source>
</evidence>
<proteinExistence type="predicted"/>
<dbReference type="InterPro" id="IPR001789">
    <property type="entry name" value="Sig_transdc_resp-reg_receiver"/>
</dbReference>
<feature type="DNA-binding region" description="OmpR/PhoB-type" evidence="7">
    <location>
        <begin position="126"/>
        <end position="220"/>
    </location>
</feature>
<dbReference type="SMART" id="SM00448">
    <property type="entry name" value="REC"/>
    <property type="match status" value="1"/>
</dbReference>
<dbReference type="PROSITE" id="PS51755">
    <property type="entry name" value="OMPR_PHOB"/>
    <property type="match status" value="1"/>
</dbReference>
<dbReference type="Pfam" id="PF00072">
    <property type="entry name" value="Response_reg"/>
    <property type="match status" value="1"/>
</dbReference>
<dbReference type="CDD" id="cd17574">
    <property type="entry name" value="REC_OmpR"/>
    <property type="match status" value="1"/>
</dbReference>
<organism evidence="10">
    <name type="scientific">Arthrobacter sp. K5</name>
    <dbReference type="NCBI Taxonomy" id="2839623"/>
    <lineage>
        <taxon>Bacteria</taxon>
        <taxon>Bacillati</taxon>
        <taxon>Actinomycetota</taxon>
        <taxon>Actinomycetes</taxon>
        <taxon>Micrococcales</taxon>
        <taxon>Micrococcaceae</taxon>
        <taxon>Arthrobacter</taxon>
    </lineage>
</organism>
<dbReference type="PANTHER" id="PTHR48111:SF38">
    <property type="entry name" value="TWO-COMPONENT RESPONSE REGULATOR"/>
    <property type="match status" value="1"/>
</dbReference>
<dbReference type="InterPro" id="IPR001867">
    <property type="entry name" value="OmpR/PhoB-type_DNA-bd"/>
</dbReference>
<dbReference type="RefSeq" id="WP_003804133.1">
    <property type="nucleotide sequence ID" value="NZ_CP159279.1"/>
</dbReference>
<dbReference type="EMBL" id="CP159279">
    <property type="protein sequence ID" value="XCH12950.1"/>
    <property type="molecule type" value="Genomic_DNA"/>
</dbReference>
<dbReference type="InterPro" id="IPR036388">
    <property type="entry name" value="WH-like_DNA-bd_sf"/>
</dbReference>
<keyword evidence="4 7" id="KW-0238">DNA-binding</keyword>
<evidence type="ECO:0000313" key="10">
    <source>
        <dbReference type="EMBL" id="XCH12950.1"/>
    </source>
</evidence>
<dbReference type="GO" id="GO:0006355">
    <property type="term" value="P:regulation of DNA-templated transcription"/>
    <property type="evidence" value="ECO:0007669"/>
    <property type="project" value="InterPro"/>
</dbReference>
<dbReference type="FunFam" id="3.40.50.2300:FF:000073">
    <property type="entry name" value="DNA-binding response regulator RprY"/>
    <property type="match status" value="1"/>
</dbReference>
<protein>
    <submittedName>
        <fullName evidence="10">Response regulator transcription factor</fullName>
    </submittedName>
</protein>
<keyword evidence="5" id="KW-0804">Transcription</keyword>
<dbReference type="Pfam" id="PF00486">
    <property type="entry name" value="Trans_reg_C"/>
    <property type="match status" value="1"/>
</dbReference>
<feature type="domain" description="OmpR/PhoB-type" evidence="9">
    <location>
        <begin position="126"/>
        <end position="220"/>
    </location>
</feature>